<dbReference type="EMBL" id="QWIQ01000309">
    <property type="protein sequence ID" value="RMY95066.1"/>
    <property type="molecule type" value="Genomic_DNA"/>
</dbReference>
<name>A0A3M7G2R8_HORWE</name>
<dbReference type="PROSITE" id="PS50011">
    <property type="entry name" value="PROTEIN_KINASE_DOM"/>
    <property type="match status" value="1"/>
</dbReference>
<protein>
    <recommendedName>
        <fullName evidence="8">Protein kinase domain-containing protein</fullName>
    </recommendedName>
</protein>
<evidence type="ECO:0000256" key="6">
    <source>
        <dbReference type="PROSITE-ProRule" id="PRU10141"/>
    </source>
</evidence>
<dbReference type="AlphaFoldDB" id="A0A3M7G2R8"/>
<proteinExistence type="predicted"/>
<evidence type="ECO:0000313" key="9">
    <source>
        <dbReference type="EMBL" id="RMY95066.1"/>
    </source>
</evidence>
<dbReference type="SMART" id="SM00220">
    <property type="entry name" value="S_TKc"/>
    <property type="match status" value="1"/>
</dbReference>
<dbReference type="PANTHER" id="PTHR24345">
    <property type="entry name" value="SERINE/THREONINE-PROTEIN KINASE PLK"/>
    <property type="match status" value="1"/>
</dbReference>
<dbReference type="Proteomes" id="UP000281468">
    <property type="component" value="Unassembled WGS sequence"/>
</dbReference>
<dbReference type="GO" id="GO:0005816">
    <property type="term" value="C:spindle pole body"/>
    <property type="evidence" value="ECO:0007669"/>
    <property type="project" value="TreeGrafter"/>
</dbReference>
<dbReference type="PANTHER" id="PTHR24345:SF0">
    <property type="entry name" value="CELL CYCLE SERINE_THREONINE-PROTEIN KINASE CDC5_MSD2"/>
    <property type="match status" value="1"/>
</dbReference>
<dbReference type="PROSITE" id="PS00107">
    <property type="entry name" value="PROTEIN_KINASE_ATP"/>
    <property type="match status" value="1"/>
</dbReference>
<dbReference type="SUPFAM" id="SSF82615">
    <property type="entry name" value="Polo-box domain"/>
    <property type="match status" value="2"/>
</dbReference>
<feature type="compositionally biased region" description="Low complexity" evidence="7">
    <location>
        <begin position="623"/>
        <end position="638"/>
    </location>
</feature>
<feature type="compositionally biased region" description="Basic and acidic residues" evidence="7">
    <location>
        <begin position="591"/>
        <end position="606"/>
    </location>
</feature>
<keyword evidence="4" id="KW-0418">Kinase</keyword>
<dbReference type="VEuPathDB" id="FungiDB:BTJ68_07041"/>
<reference evidence="9 10" key="1">
    <citation type="journal article" date="2018" name="BMC Genomics">
        <title>Genomic evidence for intraspecific hybridization in a clonal and extremely halotolerant yeast.</title>
        <authorList>
            <person name="Gostincar C."/>
            <person name="Stajich J.E."/>
            <person name="Zupancic J."/>
            <person name="Zalar P."/>
            <person name="Gunde-Cimerman N."/>
        </authorList>
    </citation>
    <scope>NUCLEOTIDE SEQUENCE [LARGE SCALE GENOMIC DNA]</scope>
    <source>
        <strain evidence="9 10">EXF-171</strain>
    </source>
</reference>
<dbReference type="Pfam" id="PF00069">
    <property type="entry name" value="Pkinase"/>
    <property type="match status" value="1"/>
</dbReference>
<dbReference type="Gene3D" id="3.30.1120.30">
    <property type="entry name" value="POLO box domain"/>
    <property type="match status" value="2"/>
</dbReference>
<dbReference type="CDD" id="cd13118">
    <property type="entry name" value="POLO_box_1"/>
    <property type="match status" value="1"/>
</dbReference>
<dbReference type="SUPFAM" id="SSF56112">
    <property type="entry name" value="Protein kinase-like (PK-like)"/>
    <property type="match status" value="1"/>
</dbReference>
<dbReference type="InterPro" id="IPR033701">
    <property type="entry name" value="POLO_box_1"/>
</dbReference>
<keyword evidence="3 6" id="KW-0547">Nucleotide-binding</keyword>
<feature type="region of interest" description="Disordered" evidence="7">
    <location>
        <begin position="587"/>
        <end position="736"/>
    </location>
</feature>
<evidence type="ECO:0000313" key="10">
    <source>
        <dbReference type="Proteomes" id="UP000281468"/>
    </source>
</evidence>
<dbReference type="GO" id="GO:0007052">
    <property type="term" value="P:mitotic spindle organization"/>
    <property type="evidence" value="ECO:0007669"/>
    <property type="project" value="TreeGrafter"/>
</dbReference>
<feature type="region of interest" description="Disordered" evidence="7">
    <location>
        <begin position="29"/>
        <end position="52"/>
    </location>
</feature>
<dbReference type="InterPro" id="IPR000719">
    <property type="entry name" value="Prot_kinase_dom"/>
</dbReference>
<dbReference type="Gene3D" id="1.10.510.10">
    <property type="entry name" value="Transferase(Phosphotransferase) domain 1"/>
    <property type="match status" value="1"/>
</dbReference>
<dbReference type="InterPro" id="IPR008271">
    <property type="entry name" value="Ser/Thr_kinase_AS"/>
</dbReference>
<keyword evidence="5 6" id="KW-0067">ATP-binding</keyword>
<feature type="compositionally biased region" description="Polar residues" evidence="7">
    <location>
        <begin position="33"/>
        <end position="47"/>
    </location>
</feature>
<dbReference type="InterPro" id="IPR011009">
    <property type="entry name" value="Kinase-like_dom_sf"/>
</dbReference>
<dbReference type="GO" id="GO:0005634">
    <property type="term" value="C:nucleus"/>
    <property type="evidence" value="ECO:0007669"/>
    <property type="project" value="TreeGrafter"/>
</dbReference>
<evidence type="ECO:0000256" key="5">
    <source>
        <dbReference type="ARBA" id="ARBA00022840"/>
    </source>
</evidence>
<dbReference type="Pfam" id="PF00659">
    <property type="entry name" value="POLO_box"/>
    <property type="match status" value="1"/>
</dbReference>
<dbReference type="InterPro" id="IPR036947">
    <property type="entry name" value="POLO_box_dom_sf"/>
</dbReference>
<dbReference type="GO" id="GO:0000922">
    <property type="term" value="C:spindle pole"/>
    <property type="evidence" value="ECO:0007669"/>
    <property type="project" value="TreeGrafter"/>
</dbReference>
<evidence type="ECO:0000256" key="2">
    <source>
        <dbReference type="ARBA" id="ARBA00022679"/>
    </source>
</evidence>
<gene>
    <name evidence="9" type="ORF">D0862_08842</name>
</gene>
<feature type="domain" description="Protein kinase" evidence="8">
    <location>
        <begin position="85"/>
        <end position="349"/>
    </location>
</feature>
<feature type="compositionally biased region" description="Basic and acidic residues" evidence="7">
    <location>
        <begin position="640"/>
        <end position="661"/>
    </location>
</feature>
<evidence type="ECO:0000259" key="8">
    <source>
        <dbReference type="PROSITE" id="PS50011"/>
    </source>
</evidence>
<accession>A0A3M7G2R8</accession>
<keyword evidence="2" id="KW-0808">Transferase</keyword>
<organism evidence="9 10">
    <name type="scientific">Hortaea werneckii</name>
    <name type="common">Black yeast</name>
    <name type="synonym">Cladosporium werneckii</name>
    <dbReference type="NCBI Taxonomy" id="91943"/>
    <lineage>
        <taxon>Eukaryota</taxon>
        <taxon>Fungi</taxon>
        <taxon>Dikarya</taxon>
        <taxon>Ascomycota</taxon>
        <taxon>Pezizomycotina</taxon>
        <taxon>Dothideomycetes</taxon>
        <taxon>Dothideomycetidae</taxon>
        <taxon>Mycosphaerellales</taxon>
        <taxon>Teratosphaeriaceae</taxon>
        <taxon>Hortaea</taxon>
    </lineage>
</organism>
<evidence type="ECO:0000256" key="3">
    <source>
        <dbReference type="ARBA" id="ARBA00022741"/>
    </source>
</evidence>
<evidence type="ECO:0000256" key="7">
    <source>
        <dbReference type="SAM" id="MobiDB-lite"/>
    </source>
</evidence>
<comment type="caution">
    <text evidence="9">The sequence shown here is derived from an EMBL/GenBank/DDBJ whole genome shotgun (WGS) entry which is preliminary data.</text>
</comment>
<dbReference type="InterPro" id="IPR017441">
    <property type="entry name" value="Protein_kinase_ATP_BS"/>
</dbReference>
<keyword evidence="1" id="KW-0723">Serine/threonine-protein kinase</keyword>
<sequence>MSAILWVRRRLPRKLCSVYRFTSEQLQRPHRQSAVSSITHEQRQLQQKQHRDESHSYVRILTITAMSVHAEPPPPIVTEPHGINYATGSALGKGGFAICHRAERYDGSRPTGHLVALKIVKTKMEPAKLAQKFVTELQIHSKLSHPNIVAFYRAFSFHTSTYVVLELCPNGSLADMLKKRKHLTLPEIRRFIIQIAGAVKYLHHRHIVHRDLKTGNLFLDHEMNVKVGDFGLAALLVTEREMEVKRRTTMCGTPNYLAPEILEKGKGHDEKVDLWAIGVIAYTLAVGKAPFHASTKEEIYKKLKSGTYTWPELSATTNQSADLRNLVASLLVPEEQRPPPDRIVSQNFFKIAFVPSSIPTSAKEKAPQWPEVSVPSADTIRKGYSDTWFAICKQSGVGEYDEENGRCFRLNGGKKVKSIVHDFAVEAQLGKQPTMPIPKDMVYLSTVSNWDSPTSSLVEETEGETSREEARRIQNAGRAGRQLREIGQNKVAGVARPTAASRRPAQEQRDAELMPPPARPASRSARTGTVRKAARTISEETAESNQKVNVPYDEPAPAANLRVAKTRQAPAQTVNSASAMLRELNISGDAPRTRDMPQESRNEKPIARTVRANGSAATKRSADASLARRPRAASSRATAAKKERPVSPEVPDRLATLEEMKQASPPKPTRRRKVAEPEVIEIHSDQEEGQKQKDERPAPAALNLPPPPTMGRKLPVPRKPSRSHISPPASAGVPGTQPDIVLQRLHILRSNLSAALDNRSPASSAPAREAEQLPFVSRWVDYSRKHGVGYVMSDGTVGCIINASAANPAKNKPATPVTHIFVRNGQRWLGRVGGTKSNDFSGLDHVPLEVLEDRGEEGTVRKVYKGLGSVKEGPLAIEAERRRTLSVLWVKFGRYMCQSLDGEEKADASGNNSDNFVRFYQRIGSVGIWAFADGCLQVHFPDHTKLVLSATGQSLSATTISTEAAAYLASHADLLPHHVSSREVYTDATSALLHEGGRIRQRIIRANQLQEKLDFVLQVVEQWERNEGLGRLDGDEDGYRMAEGEKLEWMGLAVRDGAKKVDRVTVGRYGGDDAVRQAC</sequence>
<dbReference type="GO" id="GO:0005524">
    <property type="term" value="F:ATP binding"/>
    <property type="evidence" value="ECO:0007669"/>
    <property type="project" value="UniProtKB-UniRule"/>
</dbReference>
<dbReference type="GO" id="GO:0004674">
    <property type="term" value="F:protein serine/threonine kinase activity"/>
    <property type="evidence" value="ECO:0007669"/>
    <property type="project" value="UniProtKB-KW"/>
</dbReference>
<feature type="region of interest" description="Disordered" evidence="7">
    <location>
        <begin position="451"/>
        <end position="529"/>
    </location>
</feature>
<feature type="binding site" evidence="6">
    <location>
        <position position="118"/>
    </location>
    <ligand>
        <name>ATP</name>
        <dbReference type="ChEBI" id="CHEBI:30616"/>
    </ligand>
</feature>
<dbReference type="GO" id="GO:0005737">
    <property type="term" value="C:cytoplasm"/>
    <property type="evidence" value="ECO:0007669"/>
    <property type="project" value="TreeGrafter"/>
</dbReference>
<evidence type="ECO:0000256" key="4">
    <source>
        <dbReference type="ARBA" id="ARBA00022777"/>
    </source>
</evidence>
<feature type="compositionally biased region" description="Basic and acidic residues" evidence="7">
    <location>
        <begin position="674"/>
        <end position="697"/>
    </location>
</feature>
<dbReference type="InterPro" id="IPR000959">
    <property type="entry name" value="POLO_box_dom"/>
</dbReference>
<dbReference type="GO" id="GO:0000776">
    <property type="term" value="C:kinetochore"/>
    <property type="evidence" value="ECO:0007669"/>
    <property type="project" value="TreeGrafter"/>
</dbReference>
<evidence type="ECO:0000256" key="1">
    <source>
        <dbReference type="ARBA" id="ARBA00022527"/>
    </source>
</evidence>
<dbReference type="PROSITE" id="PS00108">
    <property type="entry name" value="PROTEIN_KINASE_ST"/>
    <property type="match status" value="1"/>
</dbReference>